<dbReference type="InterPro" id="IPR006140">
    <property type="entry name" value="D-isomer_DH_NAD-bd"/>
</dbReference>
<dbReference type="SUPFAM" id="SSF51735">
    <property type="entry name" value="NAD(P)-binding Rossmann-fold domains"/>
    <property type="match status" value="1"/>
</dbReference>
<dbReference type="SUPFAM" id="SSF52283">
    <property type="entry name" value="Formate/glycerate dehydrogenase catalytic domain-like"/>
    <property type="match status" value="1"/>
</dbReference>
<dbReference type="PANTHER" id="PTHR10996">
    <property type="entry name" value="2-HYDROXYACID DEHYDROGENASE-RELATED"/>
    <property type="match status" value="1"/>
</dbReference>
<dbReference type="Proteomes" id="UP000199283">
    <property type="component" value="Unassembled WGS sequence"/>
</dbReference>
<evidence type="ECO:0000313" key="7">
    <source>
        <dbReference type="EMBL" id="SEK62793.1"/>
    </source>
</evidence>
<dbReference type="CDD" id="cd05301">
    <property type="entry name" value="GDH"/>
    <property type="match status" value="1"/>
</dbReference>
<evidence type="ECO:0000313" key="8">
    <source>
        <dbReference type="Proteomes" id="UP000199283"/>
    </source>
</evidence>
<dbReference type="Pfam" id="PF00389">
    <property type="entry name" value="2-Hacid_dh"/>
    <property type="match status" value="1"/>
</dbReference>
<evidence type="ECO:0000256" key="1">
    <source>
        <dbReference type="ARBA" id="ARBA00005854"/>
    </source>
</evidence>
<evidence type="ECO:0000256" key="4">
    <source>
        <dbReference type="RuleBase" id="RU003719"/>
    </source>
</evidence>
<sequence length="317" mass="33495">MTDLPKLLVSRALPDSVMDALRDHFDVTCRDTTQPMDLSESRDALADYDVILPTLGDAFGDDAFTGTIRAKGLANFGVGYNHIDVEAARKAGLVVTNTPGAVTDATADIALTLILMTARRAGEGERMVRAGNWQGWHPTQMLGMHISGKTLGVIGMGRIGQAIARRCHHGFGMDVVFHNRSVKSVPGARQLASVVEVCQTADIVVTAVPASPETFHIIDAAALSAMQPQAILVNIARGDVVDEAAMIAALQNGGIAGAGLDVYEREPHVPAALMALENVVLLPHLGTAALEVREDMGRMAMDNAVAIAEGRDPPNPV</sequence>
<feature type="domain" description="D-isomer specific 2-hydroxyacid dehydrogenase NAD-binding" evidence="6">
    <location>
        <begin position="111"/>
        <end position="286"/>
    </location>
</feature>
<dbReference type="InterPro" id="IPR050223">
    <property type="entry name" value="D-isomer_2-hydroxyacid_DH"/>
</dbReference>
<reference evidence="7 8" key="1">
    <citation type="submission" date="2016-10" db="EMBL/GenBank/DDBJ databases">
        <authorList>
            <person name="de Groot N.N."/>
        </authorList>
    </citation>
    <scope>NUCLEOTIDE SEQUENCE [LARGE SCALE GENOMIC DNA]</scope>
    <source>
        <strain evidence="7 8">DSM 14858</strain>
    </source>
</reference>
<feature type="domain" description="D-isomer specific 2-hydroxyacid dehydrogenase catalytic" evidence="5">
    <location>
        <begin position="8"/>
        <end position="317"/>
    </location>
</feature>
<dbReference type="AlphaFoldDB" id="A0A1H7IJS1"/>
<organism evidence="7 8">
    <name type="scientific">Jannaschia helgolandensis</name>
    <dbReference type="NCBI Taxonomy" id="188906"/>
    <lineage>
        <taxon>Bacteria</taxon>
        <taxon>Pseudomonadati</taxon>
        <taxon>Pseudomonadota</taxon>
        <taxon>Alphaproteobacteria</taxon>
        <taxon>Rhodobacterales</taxon>
        <taxon>Roseobacteraceae</taxon>
        <taxon>Jannaschia</taxon>
    </lineage>
</organism>
<evidence type="ECO:0000256" key="2">
    <source>
        <dbReference type="ARBA" id="ARBA00023002"/>
    </source>
</evidence>
<evidence type="ECO:0000256" key="3">
    <source>
        <dbReference type="ARBA" id="ARBA00023027"/>
    </source>
</evidence>
<dbReference type="InterPro" id="IPR029752">
    <property type="entry name" value="D-isomer_DH_CS1"/>
</dbReference>
<dbReference type="Pfam" id="PF02826">
    <property type="entry name" value="2-Hacid_dh_C"/>
    <property type="match status" value="1"/>
</dbReference>
<keyword evidence="3" id="KW-0520">NAD</keyword>
<dbReference type="FunFam" id="3.40.50.720:FF:000203">
    <property type="entry name" value="D-3-phosphoglycerate dehydrogenase (SerA)"/>
    <property type="match status" value="1"/>
</dbReference>
<dbReference type="InterPro" id="IPR036291">
    <property type="entry name" value="NAD(P)-bd_dom_sf"/>
</dbReference>
<name>A0A1H7IJS1_9RHOB</name>
<comment type="similarity">
    <text evidence="1 4">Belongs to the D-isomer specific 2-hydroxyacid dehydrogenase family.</text>
</comment>
<accession>A0A1H7IJS1</accession>
<dbReference type="GO" id="GO:0030267">
    <property type="term" value="F:glyoxylate reductase (NADPH) activity"/>
    <property type="evidence" value="ECO:0007669"/>
    <property type="project" value="TreeGrafter"/>
</dbReference>
<keyword evidence="2 4" id="KW-0560">Oxidoreductase</keyword>
<dbReference type="STRING" id="188906.SAMN04488526_1075"/>
<dbReference type="PANTHER" id="PTHR10996:SF283">
    <property type="entry name" value="GLYOXYLATE_HYDROXYPYRUVATE REDUCTASE B"/>
    <property type="match status" value="1"/>
</dbReference>
<dbReference type="GO" id="GO:0016618">
    <property type="term" value="F:hydroxypyruvate reductase [NAD(P)H] activity"/>
    <property type="evidence" value="ECO:0007669"/>
    <property type="project" value="TreeGrafter"/>
</dbReference>
<keyword evidence="8" id="KW-1185">Reference proteome</keyword>
<gene>
    <name evidence="7" type="ORF">SAMN04488526_1075</name>
</gene>
<evidence type="ECO:0000259" key="6">
    <source>
        <dbReference type="Pfam" id="PF02826"/>
    </source>
</evidence>
<dbReference type="InterPro" id="IPR006139">
    <property type="entry name" value="D-isomer_2_OHA_DH_cat_dom"/>
</dbReference>
<dbReference type="PROSITE" id="PS00065">
    <property type="entry name" value="D_2_HYDROXYACID_DH_1"/>
    <property type="match status" value="1"/>
</dbReference>
<dbReference type="GO" id="GO:0051287">
    <property type="term" value="F:NAD binding"/>
    <property type="evidence" value="ECO:0007669"/>
    <property type="project" value="InterPro"/>
</dbReference>
<protein>
    <submittedName>
        <fullName evidence="7">Gluconate 2-dehydrogenase</fullName>
    </submittedName>
</protein>
<dbReference type="EMBL" id="FNZQ01000001">
    <property type="protein sequence ID" value="SEK62793.1"/>
    <property type="molecule type" value="Genomic_DNA"/>
</dbReference>
<dbReference type="Gene3D" id="3.40.50.720">
    <property type="entry name" value="NAD(P)-binding Rossmann-like Domain"/>
    <property type="match status" value="2"/>
</dbReference>
<dbReference type="GO" id="GO:0005829">
    <property type="term" value="C:cytosol"/>
    <property type="evidence" value="ECO:0007669"/>
    <property type="project" value="TreeGrafter"/>
</dbReference>
<evidence type="ECO:0000259" key="5">
    <source>
        <dbReference type="Pfam" id="PF00389"/>
    </source>
</evidence>
<proteinExistence type="inferred from homology"/>